<evidence type="ECO:0000259" key="8">
    <source>
        <dbReference type="PROSITE" id="PS50835"/>
    </source>
</evidence>
<feature type="region of interest" description="Disordered" evidence="5">
    <location>
        <begin position="473"/>
        <end position="525"/>
    </location>
</feature>
<name>A0A8B8Y3Z9_BALMU</name>
<protein>
    <submittedName>
        <fullName evidence="10 11">Single Ig IL-1-related receptor isoform X1</fullName>
    </submittedName>
</protein>
<evidence type="ECO:0000256" key="5">
    <source>
        <dbReference type="SAM" id="MobiDB-lite"/>
    </source>
</evidence>
<dbReference type="InterPro" id="IPR015621">
    <property type="entry name" value="IL-1_rcpt_fam"/>
</dbReference>
<dbReference type="PANTHER" id="PTHR11890:SF19">
    <property type="entry name" value="SINGLE IG IL-1-RELATED RECEPTOR"/>
    <property type="match status" value="1"/>
</dbReference>
<dbReference type="Gene3D" id="2.60.40.10">
    <property type="entry name" value="Immunoglobulins"/>
    <property type="match status" value="1"/>
</dbReference>
<dbReference type="SMART" id="SM00255">
    <property type="entry name" value="TIR"/>
    <property type="match status" value="1"/>
</dbReference>
<dbReference type="Proteomes" id="UP000694857">
    <property type="component" value="Chromosome 8"/>
</dbReference>
<dbReference type="Pfam" id="PF01582">
    <property type="entry name" value="TIR"/>
    <property type="match status" value="1"/>
</dbReference>
<keyword evidence="6" id="KW-0812">Transmembrane</keyword>
<keyword evidence="10 11" id="KW-0675">Receptor</keyword>
<evidence type="ECO:0000313" key="9">
    <source>
        <dbReference type="Proteomes" id="UP000694857"/>
    </source>
</evidence>
<organism evidence="9 10">
    <name type="scientific">Balaenoptera musculus</name>
    <name type="common">Blue whale</name>
    <dbReference type="NCBI Taxonomy" id="9771"/>
    <lineage>
        <taxon>Eukaryota</taxon>
        <taxon>Metazoa</taxon>
        <taxon>Chordata</taxon>
        <taxon>Craniata</taxon>
        <taxon>Vertebrata</taxon>
        <taxon>Euteleostomi</taxon>
        <taxon>Mammalia</taxon>
        <taxon>Eutheria</taxon>
        <taxon>Laurasiatheria</taxon>
        <taxon>Artiodactyla</taxon>
        <taxon>Whippomorpha</taxon>
        <taxon>Cetacea</taxon>
        <taxon>Mysticeti</taxon>
        <taxon>Balaenopteridae</taxon>
        <taxon>Balaenoptera</taxon>
    </lineage>
</organism>
<dbReference type="InterPro" id="IPR000157">
    <property type="entry name" value="TIR_dom"/>
</dbReference>
<dbReference type="SUPFAM" id="SSF52200">
    <property type="entry name" value="Toll/Interleukin receptor TIR domain"/>
    <property type="match status" value="1"/>
</dbReference>
<gene>
    <name evidence="10 11" type="primary">SIGIRR</name>
</gene>
<feature type="region of interest" description="Disordered" evidence="5">
    <location>
        <begin position="87"/>
        <end position="136"/>
    </location>
</feature>
<comment type="similarity">
    <text evidence="1">Belongs to the interleukin-1 receptor family.</text>
</comment>
<evidence type="ECO:0000256" key="4">
    <source>
        <dbReference type="ARBA" id="ARBA00023319"/>
    </source>
</evidence>
<proteinExistence type="inferred from homology"/>
<evidence type="ECO:0000256" key="1">
    <source>
        <dbReference type="ARBA" id="ARBA00009752"/>
    </source>
</evidence>
<dbReference type="RefSeq" id="XP_036716552.1">
    <property type="nucleotide sequence ID" value="XM_036860657.1"/>
</dbReference>
<dbReference type="GO" id="GO:0007165">
    <property type="term" value="P:signal transduction"/>
    <property type="evidence" value="ECO:0007669"/>
    <property type="project" value="InterPro"/>
</dbReference>
<reference evidence="10 11" key="1">
    <citation type="submission" date="2025-04" db="UniProtKB">
        <authorList>
            <consortium name="RefSeq"/>
        </authorList>
    </citation>
    <scope>IDENTIFICATION</scope>
    <source>
        <tissue evidence="10 11">Epidermis and Blubber</tissue>
    </source>
</reference>
<dbReference type="InterPro" id="IPR007110">
    <property type="entry name" value="Ig-like_dom"/>
</dbReference>
<dbReference type="PROSITE" id="PS50835">
    <property type="entry name" value="IG_LIKE"/>
    <property type="match status" value="1"/>
</dbReference>
<dbReference type="InterPro" id="IPR013783">
    <property type="entry name" value="Ig-like_fold"/>
</dbReference>
<dbReference type="PROSITE" id="PS50104">
    <property type="entry name" value="TIR"/>
    <property type="match status" value="1"/>
</dbReference>
<sequence length="544" mass="59985">MWQPCPRGPGNEANSRAHEGCRECCPTLGCHGVPGADDVQSRLCLVLCGLHAAAGAEAVLRWPELHVNLSCSCLTCSRGWRQPLTRPGALTDWPQGQRLNPAQPLRDQSARPRSPGEPWVAPVSSLPRGGPGQTMAGPCERAPDFLSPSGNQVLWPALGSVVTLNCTASVVSGPHCPLPSVQWLKDGLLLGNGSHYDLHEDSWVKANWSEVLVSSVLRINLTSTEDFRTFTCSVQNTSSSSFTLGRAGLAGHVAAVLASLLVLLVLLLAALLYVKCRLNVLLWYQDTYGEVEMNDGKLYDAYVSYSDSPEDRKFVNFILKPQLERRRGYKLFLDDRDLLPRAEPSADLLVNLSRCRRLVVVLSDAFLGRAWCSHSFREGLCRLLELTRRPIFITFEGQRRDPAHPALRLLRQHRHLVTLLLWRPGSVTPSSDFWKELQLALPRKVQYRAMEGDPQTRLQDDKDPMLIVRGRVPEGRTLDPELDPDPEGDLGVRGPVFGEPAAPPHASGVSLGEGQGSEVDVSDLGSRNYSARTDFYCLVSEDDV</sequence>
<feature type="domain" description="Ig-like" evidence="8">
    <location>
        <begin position="143"/>
        <end position="243"/>
    </location>
</feature>
<dbReference type="SUPFAM" id="SSF48726">
    <property type="entry name" value="Immunoglobulin"/>
    <property type="match status" value="1"/>
</dbReference>
<dbReference type="OrthoDB" id="6075577at2759"/>
<keyword evidence="9" id="KW-1185">Reference proteome</keyword>
<feature type="domain" description="TIR" evidence="7">
    <location>
        <begin position="297"/>
        <end position="441"/>
    </location>
</feature>
<evidence type="ECO:0000313" key="10">
    <source>
        <dbReference type="RefSeq" id="XP_036716551.1"/>
    </source>
</evidence>
<dbReference type="InterPro" id="IPR035897">
    <property type="entry name" value="Toll_tir_struct_dom_sf"/>
</dbReference>
<dbReference type="RefSeq" id="XP_036716551.1">
    <property type="nucleotide sequence ID" value="XM_036860656.1"/>
</dbReference>
<accession>A0A8B8Y3Z9</accession>
<dbReference type="PANTHER" id="PTHR11890">
    <property type="entry name" value="INTERLEUKIN-1 RECEPTOR FAMILY MEMBER"/>
    <property type="match status" value="1"/>
</dbReference>
<dbReference type="KEGG" id="bmus:118899253"/>
<evidence type="ECO:0000313" key="11">
    <source>
        <dbReference type="RefSeq" id="XP_036716552.1"/>
    </source>
</evidence>
<keyword evidence="3" id="KW-0325">Glycoprotein</keyword>
<evidence type="ECO:0000256" key="2">
    <source>
        <dbReference type="ARBA" id="ARBA00023157"/>
    </source>
</evidence>
<evidence type="ECO:0000259" key="7">
    <source>
        <dbReference type="PROSITE" id="PS50104"/>
    </source>
</evidence>
<dbReference type="CTD" id="59307"/>
<dbReference type="CDD" id="cd00096">
    <property type="entry name" value="Ig"/>
    <property type="match status" value="1"/>
</dbReference>
<evidence type="ECO:0000256" key="3">
    <source>
        <dbReference type="ARBA" id="ARBA00023180"/>
    </source>
</evidence>
<dbReference type="GeneID" id="118899253"/>
<keyword evidence="2" id="KW-1015">Disulfide bond</keyword>
<evidence type="ECO:0000256" key="6">
    <source>
        <dbReference type="SAM" id="Phobius"/>
    </source>
</evidence>
<dbReference type="FunFam" id="3.40.50.10140:FF:000011">
    <property type="entry name" value="single Ig IL-1-related receptor isoform X1"/>
    <property type="match status" value="1"/>
</dbReference>
<dbReference type="AlphaFoldDB" id="A0A8B8Y3Z9"/>
<keyword evidence="6" id="KW-0472">Membrane</keyword>
<dbReference type="Gene3D" id="3.40.50.10140">
    <property type="entry name" value="Toll/interleukin-1 receptor homology (TIR) domain"/>
    <property type="match status" value="1"/>
</dbReference>
<keyword evidence="4" id="KW-0393">Immunoglobulin domain</keyword>
<feature type="transmembrane region" description="Helical" evidence="6">
    <location>
        <begin position="249"/>
        <end position="274"/>
    </location>
</feature>
<dbReference type="InterPro" id="IPR036179">
    <property type="entry name" value="Ig-like_dom_sf"/>
</dbReference>
<keyword evidence="6" id="KW-1133">Transmembrane helix</keyword>
<dbReference type="PRINTS" id="PR01537">
    <property type="entry name" value="INTRLKN1R1F"/>
</dbReference>